<dbReference type="Pfam" id="PF00078">
    <property type="entry name" value="RVT_1"/>
    <property type="match status" value="1"/>
</dbReference>
<feature type="region of interest" description="Disordered" evidence="2">
    <location>
        <begin position="80"/>
        <end position="102"/>
    </location>
</feature>
<dbReference type="PANTHER" id="PTHR47027">
    <property type="entry name" value="REVERSE TRANSCRIPTASE DOMAIN-CONTAINING PROTEIN"/>
    <property type="match status" value="1"/>
</dbReference>
<feature type="coiled-coil region" evidence="1">
    <location>
        <begin position="102"/>
        <end position="129"/>
    </location>
</feature>
<evidence type="ECO:0000313" key="5">
    <source>
        <dbReference type="Proteomes" id="UP000683360"/>
    </source>
</evidence>
<dbReference type="InterPro" id="IPR000477">
    <property type="entry name" value="RT_dom"/>
</dbReference>
<organism evidence="4 5">
    <name type="scientific">Mytilus edulis</name>
    <name type="common">Blue mussel</name>
    <dbReference type="NCBI Taxonomy" id="6550"/>
    <lineage>
        <taxon>Eukaryota</taxon>
        <taxon>Metazoa</taxon>
        <taxon>Spiralia</taxon>
        <taxon>Lophotrochozoa</taxon>
        <taxon>Mollusca</taxon>
        <taxon>Bivalvia</taxon>
        <taxon>Autobranchia</taxon>
        <taxon>Pteriomorphia</taxon>
        <taxon>Mytilida</taxon>
        <taxon>Mytiloidea</taxon>
        <taxon>Mytilidae</taxon>
        <taxon>Mytilinae</taxon>
        <taxon>Mytilus</taxon>
    </lineage>
</organism>
<keyword evidence="1" id="KW-0175">Coiled coil</keyword>
<feature type="compositionally biased region" description="Basic and acidic residues" evidence="2">
    <location>
        <begin position="1"/>
        <end position="11"/>
    </location>
</feature>
<protein>
    <recommendedName>
        <fullName evidence="3">Reverse transcriptase domain-containing protein</fullName>
    </recommendedName>
</protein>
<evidence type="ECO:0000259" key="3">
    <source>
        <dbReference type="PROSITE" id="PS50878"/>
    </source>
</evidence>
<dbReference type="Proteomes" id="UP000683360">
    <property type="component" value="Unassembled WGS sequence"/>
</dbReference>
<dbReference type="SUPFAM" id="SSF56219">
    <property type="entry name" value="DNase I-like"/>
    <property type="match status" value="1"/>
</dbReference>
<dbReference type="OrthoDB" id="6090099at2759"/>
<dbReference type="GO" id="GO:0003824">
    <property type="term" value="F:catalytic activity"/>
    <property type="evidence" value="ECO:0007669"/>
    <property type="project" value="InterPro"/>
</dbReference>
<evidence type="ECO:0000313" key="4">
    <source>
        <dbReference type="EMBL" id="CAG2193646.1"/>
    </source>
</evidence>
<gene>
    <name evidence="4" type="ORF">MEDL_8744</name>
</gene>
<accession>A0A8S3QEL5</accession>
<comment type="caution">
    <text evidence="4">The sequence shown here is derived from an EMBL/GenBank/DDBJ whole genome shotgun (WGS) entry which is preliminary data.</text>
</comment>
<keyword evidence="5" id="KW-1185">Reference proteome</keyword>
<dbReference type="AlphaFoldDB" id="A0A8S3QEL5"/>
<dbReference type="EMBL" id="CAJPWZ010000462">
    <property type="protein sequence ID" value="CAG2193646.1"/>
    <property type="molecule type" value="Genomic_DNA"/>
</dbReference>
<proteinExistence type="predicted"/>
<name>A0A8S3QEL5_MYTED</name>
<reference evidence="4" key="1">
    <citation type="submission" date="2021-03" db="EMBL/GenBank/DDBJ databases">
        <authorList>
            <person name="Bekaert M."/>
        </authorList>
    </citation>
    <scope>NUCLEOTIDE SEQUENCE</scope>
</reference>
<dbReference type="InterPro" id="IPR005135">
    <property type="entry name" value="Endo/exonuclease/phosphatase"/>
</dbReference>
<evidence type="ECO:0000256" key="1">
    <source>
        <dbReference type="SAM" id="Coils"/>
    </source>
</evidence>
<dbReference type="InterPro" id="IPR036691">
    <property type="entry name" value="Endo/exonu/phosph_ase_sf"/>
</dbReference>
<sequence length="1127" mass="129578">MRTRTRPEQRGRGFSQRRKFENNNSIKQPKQTGPKKQKILKQDDLKSKLAVAEAHIAALENTILDNNNLIRNMKLSQLGQTDYHQNGPDHHSYRQTPSSNNANCSNCQCSQLDNRIRDLEREMSNLRLQHLENQFLTLRQSQNLVNLQGTAHMNQQGPVHTIHSQNVVQPSPTSVQNHWIQPPVHPLFQQSVPAPPPYMFRQPGRTQLAPSQNIIPNSHMQAQHSQLIYPRAAVATQLSPLIVITVLLSLHQLIFILKFTTCPLLKERQRSNIPPGPRYSSPCDKNDITLGKSSPLRIVSFNIKGFNSNKNYFDELLDKHDIVLIQEHWLFNYEKELLKQHHSDFITFSRQIDDNEPLSPISKPRGDRGIAILYRKSMSTMFSQLPDGDNRIQAIEISTTKDPICLINVYLPSRGTDKGHDAYRAALDILKELLLKYQRTHSIIIAGDFNASFHRQYKDTQDELFKNFCKENQIELPSNYPIDHTYHQGDSKSQIDYILTKPRKNDDKSTEYMQVKTLREGHNTSHHYPVSAELSVRLQTTQKQHSGNIGTKINWEKVDKANYNQNLKEELKDKKYLNMRTPYGIEQATNQLISGLTNALNLSYPRRKSKFSRKKKISWSPQLAKAVGVSKKAFYLWKKVGSPPSKNNIYNLKRLETKRSVRSIQRQQTADKRIKLHEEIMMASDRDKDLFFRLIKTQRSSSSHFTHTLRTEEKEASTPNEINNVFKEHFEKLAKTNSNPSFNIGHDNLVKLDVETIVNICENQEITIQPVTSTEITKRISILKRKRLILELCIRARIEGTLNKHQNKLQKGFTKGASSINIALLISEAINEAKDKNECLILITLDAEKAFDVVDHIHLFWKLYHQGINGASWLLIKELYNKTTTQVKSQGYISETFVNEQGVKQGGILSANFYKAYNKNILDTLESTNIGIKIGTNYVGCPTCADDIMLCAGSEHDASTQLRIIENCTKNDRVKINSKKTEILMINKKNKDINLQLFNEKTDIKQNIKHVGIERQEKNNPNVEKRISAARATMYSLLGAGLHGINGINPLLSYKLWRTYVIPRMLYGIEILNITKTDIQKLEAFQKKKHLNKFYPYHKELPMLLSISCSEQNLLSNSYIKLSFPYF</sequence>
<feature type="region of interest" description="Disordered" evidence="2">
    <location>
        <begin position="1"/>
        <end position="41"/>
    </location>
</feature>
<dbReference type="PANTHER" id="PTHR47027:SF20">
    <property type="entry name" value="REVERSE TRANSCRIPTASE-LIKE PROTEIN WITH RNA-DIRECTED DNA POLYMERASE DOMAIN"/>
    <property type="match status" value="1"/>
</dbReference>
<dbReference type="Gene3D" id="3.60.10.10">
    <property type="entry name" value="Endonuclease/exonuclease/phosphatase"/>
    <property type="match status" value="1"/>
</dbReference>
<dbReference type="PROSITE" id="PS50878">
    <property type="entry name" value="RT_POL"/>
    <property type="match status" value="1"/>
</dbReference>
<evidence type="ECO:0000256" key="2">
    <source>
        <dbReference type="SAM" id="MobiDB-lite"/>
    </source>
</evidence>
<dbReference type="Pfam" id="PF03372">
    <property type="entry name" value="Exo_endo_phos"/>
    <property type="match status" value="1"/>
</dbReference>
<feature type="domain" description="Reverse transcriptase" evidence="3">
    <location>
        <begin position="764"/>
        <end position="997"/>
    </location>
</feature>